<dbReference type="EMBL" id="JBHTRV010000055">
    <property type="protein sequence ID" value="MFE5985537.1"/>
    <property type="molecule type" value="Genomic_DNA"/>
</dbReference>
<protein>
    <submittedName>
        <fullName evidence="1">Uncharacterized protein</fullName>
    </submittedName>
</protein>
<proteinExistence type="predicted"/>
<dbReference type="InterPro" id="IPR036388">
    <property type="entry name" value="WH-like_DNA-bd_sf"/>
</dbReference>
<keyword evidence="2" id="KW-1185">Reference proteome</keyword>
<evidence type="ECO:0000313" key="2">
    <source>
        <dbReference type="Proteomes" id="UP001600424"/>
    </source>
</evidence>
<reference evidence="1 2" key="1">
    <citation type="submission" date="2024-09" db="EMBL/GenBank/DDBJ databases">
        <title>The Natural Products Discovery Center: Release of the First 8490 Sequenced Strains for Exploring Actinobacteria Biosynthetic Diversity.</title>
        <authorList>
            <person name="Kalkreuter E."/>
            <person name="Kautsar S.A."/>
            <person name="Yang D."/>
            <person name="Bader C.D."/>
            <person name="Teijaro C.N."/>
            <person name="Fluegel L."/>
            <person name="Davis C.M."/>
            <person name="Simpson J.R."/>
            <person name="Lauterbach L."/>
            <person name="Steele A.D."/>
            <person name="Gui C."/>
            <person name="Meng S."/>
            <person name="Li G."/>
            <person name="Viehrig K."/>
            <person name="Ye F."/>
            <person name="Su P."/>
            <person name="Kiefer A.F."/>
            <person name="Nichols A."/>
            <person name="Cepeda A.J."/>
            <person name="Yan W."/>
            <person name="Fan B."/>
            <person name="Jiang Y."/>
            <person name="Adhikari A."/>
            <person name="Zheng C.-J."/>
            <person name="Schuster L."/>
            <person name="Cowan T.M."/>
            <person name="Smanski M.J."/>
            <person name="Chevrette M.G."/>
            <person name="De Carvalho L.P.S."/>
            <person name="Shen B."/>
        </authorList>
    </citation>
    <scope>NUCLEOTIDE SEQUENCE [LARGE SCALE GENOMIC DNA]</scope>
    <source>
        <strain evidence="1 2">NPDC056472</strain>
    </source>
</reference>
<comment type="caution">
    <text evidence="1">The sequence shown here is derived from an EMBL/GenBank/DDBJ whole genome shotgun (WGS) entry which is preliminary data.</text>
</comment>
<dbReference type="Gene3D" id="1.10.10.10">
    <property type="entry name" value="Winged helix-like DNA-binding domain superfamily/Winged helix DNA-binding domain"/>
    <property type="match status" value="1"/>
</dbReference>
<gene>
    <name evidence="1" type="ORF">ACFQ63_38370</name>
</gene>
<accession>A0ABW6J8Z8</accession>
<sequence length="123" mass="13291">MTTTTLPIEKRRATVRQLADDGLSNRAIGRQLGIHHRTVASDLLATPAPADAPPGPTSGDLLTPRLLYPLTPQLVQDLNVLHDPATGELPAPLARAIHEAANRKRARWMTLLREQAPAAPPHT</sequence>
<dbReference type="Proteomes" id="UP001600424">
    <property type="component" value="Unassembled WGS sequence"/>
</dbReference>
<name>A0ABW6J8Z8_STRWE</name>
<organism evidence="1 2">
    <name type="scientific">Streptomyces wedmorensis</name>
    <dbReference type="NCBI Taxonomy" id="43759"/>
    <lineage>
        <taxon>Bacteria</taxon>
        <taxon>Bacillati</taxon>
        <taxon>Actinomycetota</taxon>
        <taxon>Actinomycetes</taxon>
        <taxon>Kitasatosporales</taxon>
        <taxon>Streptomycetaceae</taxon>
        <taxon>Streptomyces</taxon>
    </lineage>
</organism>
<dbReference type="RefSeq" id="WP_386253355.1">
    <property type="nucleotide sequence ID" value="NZ_JBHTRV010000055.1"/>
</dbReference>
<evidence type="ECO:0000313" key="1">
    <source>
        <dbReference type="EMBL" id="MFE5985537.1"/>
    </source>
</evidence>